<feature type="region of interest" description="Disordered" evidence="1">
    <location>
        <begin position="33"/>
        <end position="103"/>
    </location>
</feature>
<feature type="region of interest" description="Disordered" evidence="1">
    <location>
        <begin position="218"/>
        <end position="307"/>
    </location>
</feature>
<dbReference type="AlphaFoldDB" id="A0AA35P0J1"/>
<gene>
    <name evidence="2" type="ORF">PODLI_1B019396</name>
</gene>
<reference evidence="2" key="1">
    <citation type="submission" date="2022-12" db="EMBL/GenBank/DDBJ databases">
        <authorList>
            <person name="Alioto T."/>
            <person name="Alioto T."/>
            <person name="Gomez Garrido J."/>
        </authorList>
    </citation>
    <scope>NUCLEOTIDE SEQUENCE</scope>
</reference>
<name>A0AA35P0J1_9SAUR</name>
<accession>A0AA35P0J1</accession>
<sequence>MDRIVCGVRDIHLQRRLLAKPDLTLQKAIEEAVASEADERSPQEIRKSSSPRLARKPVPVHHEEASSDEASSSEDDDVHQTKRERRKFQQKSKGQPECAGCGGNHSRAKCRFRDTICRKCSRRGHIAKVCRSAPSPLDRLHPDFAVAEPPGCANTPRSFVPGNQVFARNYVGDIPWVPATVVGVTGPRSYQVALEDGRLWRWHIDQLRCRVGDLDTTVVPPTEETLTDGEAPPTPPSQTASVEPNQAASEGLPDLPQAQTTPLAEAPPTAADPGDLVSMPPRVAPQPQQELCGPPDLATSPRWSGRVSKRPTYLKDYVVGHVSLLV</sequence>
<proteinExistence type="predicted"/>
<dbReference type="PANTHER" id="PTHR37984:SF12">
    <property type="entry name" value="RIBONUCLEASE H"/>
    <property type="match status" value="1"/>
</dbReference>
<evidence type="ECO:0000313" key="2">
    <source>
        <dbReference type="EMBL" id="CAI5771101.1"/>
    </source>
</evidence>
<keyword evidence="3" id="KW-1185">Reference proteome</keyword>
<feature type="compositionally biased region" description="Polar residues" evidence="1">
    <location>
        <begin position="237"/>
        <end position="248"/>
    </location>
</feature>
<dbReference type="PANTHER" id="PTHR37984">
    <property type="entry name" value="PROTEIN CBG26694"/>
    <property type="match status" value="1"/>
</dbReference>
<dbReference type="Proteomes" id="UP001178461">
    <property type="component" value="Chromosome 3"/>
</dbReference>
<evidence type="ECO:0000256" key="1">
    <source>
        <dbReference type="SAM" id="MobiDB-lite"/>
    </source>
</evidence>
<dbReference type="InterPro" id="IPR050951">
    <property type="entry name" value="Retrovirus_Pol_polyprotein"/>
</dbReference>
<feature type="compositionally biased region" description="Basic and acidic residues" evidence="1">
    <location>
        <begin position="37"/>
        <end position="47"/>
    </location>
</feature>
<organism evidence="2 3">
    <name type="scientific">Podarcis lilfordi</name>
    <name type="common">Lilford's wall lizard</name>
    <dbReference type="NCBI Taxonomy" id="74358"/>
    <lineage>
        <taxon>Eukaryota</taxon>
        <taxon>Metazoa</taxon>
        <taxon>Chordata</taxon>
        <taxon>Craniata</taxon>
        <taxon>Vertebrata</taxon>
        <taxon>Euteleostomi</taxon>
        <taxon>Lepidosauria</taxon>
        <taxon>Squamata</taxon>
        <taxon>Bifurcata</taxon>
        <taxon>Unidentata</taxon>
        <taxon>Episquamata</taxon>
        <taxon>Laterata</taxon>
        <taxon>Lacertibaenia</taxon>
        <taxon>Lacertidae</taxon>
        <taxon>Podarcis</taxon>
    </lineage>
</organism>
<feature type="compositionally biased region" description="Low complexity" evidence="1">
    <location>
        <begin position="256"/>
        <end position="273"/>
    </location>
</feature>
<evidence type="ECO:0000313" key="3">
    <source>
        <dbReference type="Proteomes" id="UP001178461"/>
    </source>
</evidence>
<dbReference type="EMBL" id="OX395128">
    <property type="protein sequence ID" value="CAI5771101.1"/>
    <property type="molecule type" value="Genomic_DNA"/>
</dbReference>
<protein>
    <submittedName>
        <fullName evidence="2">Unconventional myosin-XVIIIb-like</fullName>
    </submittedName>
</protein>